<dbReference type="SUPFAM" id="SSF56059">
    <property type="entry name" value="Glutathione synthetase ATP-binding domain-like"/>
    <property type="match status" value="1"/>
</dbReference>
<gene>
    <name evidence="1" type="ORF">C1T31_10690</name>
</gene>
<dbReference type="AlphaFoldDB" id="A0A2K1DX49"/>
<dbReference type="Proteomes" id="UP000236641">
    <property type="component" value="Unassembled WGS sequence"/>
</dbReference>
<dbReference type="InterPro" id="IPR053191">
    <property type="entry name" value="DcsG_Biosynth_Enzyme"/>
</dbReference>
<dbReference type="OrthoDB" id="3373978at2"/>
<reference evidence="1 2" key="1">
    <citation type="submission" date="2018-01" db="EMBL/GenBank/DDBJ databases">
        <title>The draft genome of Hanstruepera neustonica JCM19743.</title>
        <authorList>
            <person name="He R.-H."/>
            <person name="Du Z.-J."/>
        </authorList>
    </citation>
    <scope>NUCLEOTIDE SEQUENCE [LARGE SCALE GENOMIC DNA]</scope>
    <source>
        <strain evidence="1 2">JCM19743</strain>
    </source>
</reference>
<sequence length="300" mass="34906">MTYDIVILTDKRYLNDSKSDNYKHNVYFEDFLVQEALNKLGLNTLRLAWDDATFDWSSTTAVLFRTTWDYFDRFAEFSKWLEKISRVTTLFNSEKLIRWNIDKHYLLDLKKHGVHIAETHFIEKGSHMSLIDIHKSLGWQETVLKPCISGAARHTYKLNMDNLNNYENIYSELISEESMMLQPFQHHIVAQGEVSMMVFNGQFTHAVLKKAKAGDFRVQDDFGGSVHCYEPTNDEILFAENTIKACPQLPIYARVDIFTDNDGNTALSELELIEPELWFRRYPDSANKLASGIQQQLKNL</sequence>
<protein>
    <recommendedName>
        <fullName evidence="3">Prokaryotic glutathione synthetase ATP-binding domain-containing protein</fullName>
    </recommendedName>
</protein>
<dbReference type="GO" id="GO:0005524">
    <property type="term" value="F:ATP binding"/>
    <property type="evidence" value="ECO:0007669"/>
    <property type="project" value="InterPro"/>
</dbReference>
<dbReference type="InterPro" id="IPR013815">
    <property type="entry name" value="ATP_grasp_subdomain_1"/>
</dbReference>
<dbReference type="Gene3D" id="3.40.50.20">
    <property type="match status" value="1"/>
</dbReference>
<accession>A0A2K1DX49</accession>
<dbReference type="PANTHER" id="PTHR39217">
    <property type="match status" value="1"/>
</dbReference>
<dbReference type="RefSeq" id="WP_103052492.1">
    <property type="nucleotide sequence ID" value="NZ_POWF01000007.1"/>
</dbReference>
<keyword evidence="2" id="KW-1185">Reference proteome</keyword>
<proteinExistence type="predicted"/>
<dbReference type="Gene3D" id="3.30.470.20">
    <property type="entry name" value="ATP-grasp fold, B domain"/>
    <property type="match status" value="1"/>
</dbReference>
<evidence type="ECO:0000313" key="1">
    <source>
        <dbReference type="EMBL" id="PNQ72610.1"/>
    </source>
</evidence>
<dbReference type="PANTHER" id="PTHR39217:SF1">
    <property type="entry name" value="GLUTATHIONE SYNTHETASE"/>
    <property type="match status" value="1"/>
</dbReference>
<evidence type="ECO:0000313" key="2">
    <source>
        <dbReference type="Proteomes" id="UP000236641"/>
    </source>
</evidence>
<evidence type="ECO:0008006" key="3">
    <source>
        <dbReference type="Google" id="ProtNLM"/>
    </source>
</evidence>
<dbReference type="EMBL" id="POWF01000007">
    <property type="protein sequence ID" value="PNQ72610.1"/>
    <property type="molecule type" value="Genomic_DNA"/>
</dbReference>
<name>A0A2K1DX49_9FLAO</name>
<dbReference type="Gene3D" id="3.30.1490.20">
    <property type="entry name" value="ATP-grasp fold, A domain"/>
    <property type="match status" value="1"/>
</dbReference>
<organism evidence="1 2">
    <name type="scientific">Hanstruepera neustonica</name>
    <dbReference type="NCBI Taxonomy" id="1445657"/>
    <lineage>
        <taxon>Bacteria</taxon>
        <taxon>Pseudomonadati</taxon>
        <taxon>Bacteroidota</taxon>
        <taxon>Flavobacteriia</taxon>
        <taxon>Flavobacteriales</taxon>
        <taxon>Flavobacteriaceae</taxon>
        <taxon>Hanstruepera</taxon>
    </lineage>
</organism>
<comment type="caution">
    <text evidence="1">The sequence shown here is derived from an EMBL/GenBank/DDBJ whole genome shotgun (WGS) entry which is preliminary data.</text>
</comment>